<dbReference type="PANTHER" id="PTHR36173">
    <property type="entry name" value="RIBONUCLEASE VAPC16-RELATED"/>
    <property type="match status" value="1"/>
</dbReference>
<evidence type="ECO:0000313" key="1">
    <source>
        <dbReference type="EMBL" id="MST49679.1"/>
    </source>
</evidence>
<accession>A0A7K0K2M6</accession>
<dbReference type="SUPFAM" id="SSF88723">
    <property type="entry name" value="PIN domain-like"/>
    <property type="match status" value="1"/>
</dbReference>
<proteinExistence type="predicted"/>
<name>A0A7K0K2M6_9ACTO</name>
<dbReference type="InterPro" id="IPR029060">
    <property type="entry name" value="PIN-like_dom_sf"/>
</dbReference>
<evidence type="ECO:0000313" key="2">
    <source>
        <dbReference type="Proteomes" id="UP000442535"/>
    </source>
</evidence>
<keyword evidence="2" id="KW-1185">Reference proteome</keyword>
<dbReference type="InterPro" id="IPR052919">
    <property type="entry name" value="TA_system_RNase"/>
</dbReference>
<reference evidence="1 2" key="1">
    <citation type="submission" date="2019-08" db="EMBL/GenBank/DDBJ databases">
        <title>In-depth cultivation of the pig gut microbiome towards novel bacterial diversity and tailored functional studies.</title>
        <authorList>
            <person name="Wylensek D."/>
            <person name="Hitch T.C.A."/>
            <person name="Clavel T."/>
        </authorList>
    </citation>
    <scope>NUCLEOTIDE SEQUENCE [LARGE SCALE GENOMIC DNA]</scope>
    <source>
        <strain evidence="1 2">RF-GAM-744-WT-7</strain>
    </source>
</reference>
<organism evidence="1 2">
    <name type="scientific">Mobiluncus porci</name>
    <dbReference type="NCBI Taxonomy" id="2652278"/>
    <lineage>
        <taxon>Bacteria</taxon>
        <taxon>Bacillati</taxon>
        <taxon>Actinomycetota</taxon>
        <taxon>Actinomycetes</taxon>
        <taxon>Actinomycetales</taxon>
        <taxon>Actinomycetaceae</taxon>
        <taxon>Mobiluncus</taxon>
    </lineage>
</organism>
<dbReference type="EMBL" id="VUMY01000008">
    <property type="protein sequence ID" value="MST49679.1"/>
    <property type="molecule type" value="Genomic_DNA"/>
</dbReference>
<dbReference type="Proteomes" id="UP000442535">
    <property type="component" value="Unassembled WGS sequence"/>
</dbReference>
<dbReference type="RefSeq" id="WP_154544583.1">
    <property type="nucleotide sequence ID" value="NZ_JAQYQY010000017.1"/>
</dbReference>
<protein>
    <submittedName>
        <fullName evidence="1">Type II toxin-antitoxin system VapC family toxin</fullName>
    </submittedName>
</protein>
<dbReference type="PANTHER" id="PTHR36173:SF2">
    <property type="entry name" value="RIBONUCLEASE VAPC16"/>
    <property type="match status" value="1"/>
</dbReference>
<sequence length="72" mass="8393">MDYDTPLLDNLAAVGFQELSFTPDHARELERLPLLHRNLFDRMLIAQARVEEMVFLSVDSQTKQYKVRQLAS</sequence>
<comment type="caution">
    <text evidence="1">The sequence shown here is derived from an EMBL/GenBank/DDBJ whole genome shotgun (WGS) entry which is preliminary data.</text>
</comment>
<dbReference type="AlphaFoldDB" id="A0A7K0K2M6"/>
<gene>
    <name evidence="1" type="ORF">FYJ63_05435</name>
</gene>